<evidence type="ECO:0000259" key="2">
    <source>
        <dbReference type="SMART" id="SM00014"/>
    </source>
</evidence>
<organism evidence="3 4">
    <name type="scientific">Dehalogenimonas formicexedens</name>
    <dbReference type="NCBI Taxonomy" id="1839801"/>
    <lineage>
        <taxon>Bacteria</taxon>
        <taxon>Bacillati</taxon>
        <taxon>Chloroflexota</taxon>
        <taxon>Dehalococcoidia</taxon>
        <taxon>Dehalococcoidales</taxon>
        <taxon>Dehalococcoidaceae</taxon>
        <taxon>Dehalogenimonas</taxon>
    </lineage>
</organism>
<gene>
    <name evidence="3" type="primary">bcrC</name>
    <name evidence="3" type="ORF">Dform_01593</name>
</gene>
<proteinExistence type="predicted"/>
<feature type="transmembrane region" description="Helical" evidence="1">
    <location>
        <begin position="42"/>
        <end position="70"/>
    </location>
</feature>
<dbReference type="InterPro" id="IPR000326">
    <property type="entry name" value="PAP2/HPO"/>
</dbReference>
<keyword evidence="4" id="KW-1185">Reference proteome</keyword>
<reference evidence="4" key="1">
    <citation type="submission" date="2016-11" db="EMBL/GenBank/DDBJ databases">
        <title>Dehalogenimonas formicexedens sp. nov., a chlorinated alkane respiring bacterium isolated from contaminated groundwater.</title>
        <authorList>
            <person name="Key T.A."/>
            <person name="Bowman K.S."/>
            <person name="Lee I."/>
            <person name="Chun J."/>
            <person name="Albuquerque L."/>
            <person name="da Costa M.S."/>
            <person name="Rainey F.A."/>
            <person name="Moe W.M."/>
        </authorList>
    </citation>
    <scope>NUCLEOTIDE SEQUENCE [LARGE SCALE GENOMIC DNA]</scope>
    <source>
        <strain evidence="4">NSZ-14</strain>
    </source>
</reference>
<dbReference type="EMBL" id="CP018258">
    <property type="protein sequence ID" value="APV44914.1"/>
    <property type="molecule type" value="Genomic_DNA"/>
</dbReference>
<dbReference type="KEGG" id="dfo:Dform_01593"/>
<dbReference type="CDD" id="cd03392">
    <property type="entry name" value="PAP2_like_2"/>
    <property type="match status" value="1"/>
</dbReference>
<feature type="domain" description="Phosphatidic acid phosphatase type 2/haloperoxidase" evidence="2">
    <location>
        <begin position="78"/>
        <end position="183"/>
    </location>
</feature>
<dbReference type="Pfam" id="PF01569">
    <property type="entry name" value="PAP2"/>
    <property type="match status" value="1"/>
</dbReference>
<dbReference type="SUPFAM" id="SSF48317">
    <property type="entry name" value="Acid phosphatase/Vanadium-dependent haloperoxidase"/>
    <property type="match status" value="1"/>
</dbReference>
<dbReference type="Gene3D" id="1.20.144.10">
    <property type="entry name" value="Phosphatidic acid phosphatase type 2/haloperoxidase"/>
    <property type="match status" value="1"/>
</dbReference>
<evidence type="ECO:0000256" key="1">
    <source>
        <dbReference type="SAM" id="Phobius"/>
    </source>
</evidence>
<sequence>MALYLLICLGFIILFIIAKNPPSSLDTAISNYFQNLNVPFLNAVMSGASFLGETWPSILLAASVTVWLWVKGLRREAVWFVIALLAVSSTTSLIKNIADRTRPNGEEFSFISGHTSYFTVFGGYLVVNFQKLVHQISLLTLGRAVIITIVAIIAFSRIYLGVHWPTDVLGGFLWGLIVLIPVSWAVDSRQRIAA</sequence>
<keyword evidence="1" id="KW-0812">Transmembrane</keyword>
<evidence type="ECO:0000313" key="3">
    <source>
        <dbReference type="EMBL" id="APV44914.1"/>
    </source>
</evidence>
<keyword evidence="3" id="KW-0378">Hydrolase</keyword>
<feature type="transmembrane region" description="Helical" evidence="1">
    <location>
        <begin position="168"/>
        <end position="186"/>
    </location>
</feature>
<evidence type="ECO:0000313" key="4">
    <source>
        <dbReference type="Proteomes" id="UP000185934"/>
    </source>
</evidence>
<feature type="transmembrane region" description="Helical" evidence="1">
    <location>
        <begin position="77"/>
        <end position="98"/>
    </location>
</feature>
<accession>A0A1P8F8X1</accession>
<keyword evidence="1" id="KW-0472">Membrane</keyword>
<dbReference type="Proteomes" id="UP000185934">
    <property type="component" value="Chromosome"/>
</dbReference>
<dbReference type="PANTHER" id="PTHR14969">
    <property type="entry name" value="SPHINGOSINE-1-PHOSPHATE PHOSPHOHYDROLASE"/>
    <property type="match status" value="1"/>
</dbReference>
<dbReference type="GO" id="GO:0050380">
    <property type="term" value="F:undecaprenyl-diphosphatase activity"/>
    <property type="evidence" value="ECO:0007669"/>
    <property type="project" value="UniProtKB-EC"/>
</dbReference>
<dbReference type="AlphaFoldDB" id="A0A1P8F8X1"/>
<dbReference type="SMART" id="SM00014">
    <property type="entry name" value="acidPPc"/>
    <property type="match status" value="1"/>
</dbReference>
<name>A0A1P8F8X1_9CHLR</name>
<feature type="transmembrane region" description="Helical" evidence="1">
    <location>
        <begin position="141"/>
        <end position="162"/>
    </location>
</feature>
<keyword evidence="1" id="KW-1133">Transmembrane helix</keyword>
<dbReference type="InterPro" id="IPR036938">
    <property type="entry name" value="PAP2/HPO_sf"/>
</dbReference>
<dbReference type="PANTHER" id="PTHR14969:SF13">
    <property type="entry name" value="AT30094P"/>
    <property type="match status" value="1"/>
</dbReference>
<protein>
    <submittedName>
        <fullName evidence="3">Undecaprenyl-diphosphatase</fullName>
        <ecNumber evidence="3">3.6.1.27</ecNumber>
    </submittedName>
</protein>
<dbReference type="EC" id="3.6.1.27" evidence="3"/>
<feature type="transmembrane region" description="Helical" evidence="1">
    <location>
        <begin position="110"/>
        <end position="129"/>
    </location>
</feature>
<dbReference type="STRING" id="1839801.Dform_01593"/>